<reference evidence="1" key="5">
    <citation type="journal article" date="2021" name="G3 (Bethesda)">
        <title>Aegilops tauschii genome assembly Aet v5.0 features greater sequence contiguity and improved annotation.</title>
        <authorList>
            <person name="Wang L."/>
            <person name="Zhu T."/>
            <person name="Rodriguez J.C."/>
            <person name="Deal K.R."/>
            <person name="Dubcovsky J."/>
            <person name="McGuire P.E."/>
            <person name="Lux T."/>
            <person name="Spannagl M."/>
            <person name="Mayer K.F.X."/>
            <person name="Baldrich P."/>
            <person name="Meyers B.C."/>
            <person name="Huo N."/>
            <person name="Gu Y.Q."/>
            <person name="Zhou H."/>
            <person name="Devos K.M."/>
            <person name="Bennetzen J.L."/>
            <person name="Unver T."/>
            <person name="Budak H."/>
            <person name="Gulick P.J."/>
            <person name="Galiba G."/>
            <person name="Kalapos B."/>
            <person name="Nelson D.R."/>
            <person name="Li P."/>
            <person name="You F.M."/>
            <person name="Luo M.C."/>
            <person name="Dvorak J."/>
        </authorList>
    </citation>
    <scope>NUCLEOTIDE SEQUENCE [LARGE SCALE GENOMIC DNA]</scope>
    <source>
        <strain evidence="1">cv. AL8/78</strain>
    </source>
</reference>
<dbReference type="Gramene" id="AET4Gv20129200.1">
    <property type="protein sequence ID" value="AET4Gv20129200.1"/>
    <property type="gene ID" value="AET4Gv20129200"/>
</dbReference>
<evidence type="ECO:0000313" key="2">
    <source>
        <dbReference type="Proteomes" id="UP000015105"/>
    </source>
</evidence>
<dbReference type="EnsemblPlants" id="AET4Gv20129200.1">
    <property type="protein sequence ID" value="AET4Gv20129200.1"/>
    <property type="gene ID" value="AET4Gv20129200"/>
</dbReference>
<name>A0A453HAW0_AEGTS</name>
<reference evidence="2" key="2">
    <citation type="journal article" date="2017" name="Nat. Plants">
        <title>The Aegilops tauschii genome reveals multiple impacts of transposons.</title>
        <authorList>
            <person name="Zhao G."/>
            <person name="Zou C."/>
            <person name="Li K."/>
            <person name="Wang K."/>
            <person name="Li T."/>
            <person name="Gao L."/>
            <person name="Zhang X."/>
            <person name="Wang H."/>
            <person name="Yang Z."/>
            <person name="Liu X."/>
            <person name="Jiang W."/>
            <person name="Mao L."/>
            <person name="Kong X."/>
            <person name="Jiao Y."/>
            <person name="Jia J."/>
        </authorList>
    </citation>
    <scope>NUCLEOTIDE SEQUENCE [LARGE SCALE GENOMIC DNA]</scope>
    <source>
        <strain evidence="2">cv. AL8/78</strain>
    </source>
</reference>
<reference evidence="1" key="4">
    <citation type="submission" date="2019-03" db="UniProtKB">
        <authorList>
            <consortium name="EnsemblPlants"/>
        </authorList>
    </citation>
    <scope>IDENTIFICATION</scope>
</reference>
<dbReference type="AlphaFoldDB" id="A0A453HAW0"/>
<sequence>ALRAKVLKVVQGDDNTQFFHMIANGKHRKKKIIQLKQDEGTVVGHENLKLYILNYYKQLFGP</sequence>
<organism evidence="1 2">
    <name type="scientific">Aegilops tauschii subsp. strangulata</name>
    <name type="common">Goatgrass</name>
    <dbReference type="NCBI Taxonomy" id="200361"/>
    <lineage>
        <taxon>Eukaryota</taxon>
        <taxon>Viridiplantae</taxon>
        <taxon>Streptophyta</taxon>
        <taxon>Embryophyta</taxon>
        <taxon>Tracheophyta</taxon>
        <taxon>Spermatophyta</taxon>
        <taxon>Magnoliopsida</taxon>
        <taxon>Liliopsida</taxon>
        <taxon>Poales</taxon>
        <taxon>Poaceae</taxon>
        <taxon>BOP clade</taxon>
        <taxon>Pooideae</taxon>
        <taxon>Triticodae</taxon>
        <taxon>Triticeae</taxon>
        <taxon>Triticinae</taxon>
        <taxon>Aegilops</taxon>
    </lineage>
</organism>
<reference evidence="2" key="1">
    <citation type="journal article" date="2014" name="Science">
        <title>Ancient hybridizations among the ancestral genomes of bread wheat.</title>
        <authorList>
            <consortium name="International Wheat Genome Sequencing Consortium,"/>
            <person name="Marcussen T."/>
            <person name="Sandve S.R."/>
            <person name="Heier L."/>
            <person name="Spannagl M."/>
            <person name="Pfeifer M."/>
            <person name="Jakobsen K.S."/>
            <person name="Wulff B.B."/>
            <person name="Steuernagel B."/>
            <person name="Mayer K.F."/>
            <person name="Olsen O.A."/>
        </authorList>
    </citation>
    <scope>NUCLEOTIDE SEQUENCE [LARGE SCALE GENOMIC DNA]</scope>
    <source>
        <strain evidence="2">cv. AL8/78</strain>
    </source>
</reference>
<protein>
    <submittedName>
        <fullName evidence="1">Uncharacterized protein</fullName>
    </submittedName>
</protein>
<proteinExistence type="predicted"/>
<dbReference type="Proteomes" id="UP000015105">
    <property type="component" value="Chromosome 4D"/>
</dbReference>
<evidence type="ECO:0000313" key="1">
    <source>
        <dbReference type="EnsemblPlants" id="AET4Gv20129200.1"/>
    </source>
</evidence>
<reference evidence="1" key="3">
    <citation type="journal article" date="2017" name="Nature">
        <title>Genome sequence of the progenitor of the wheat D genome Aegilops tauschii.</title>
        <authorList>
            <person name="Luo M.C."/>
            <person name="Gu Y.Q."/>
            <person name="Puiu D."/>
            <person name="Wang H."/>
            <person name="Twardziok S.O."/>
            <person name="Deal K.R."/>
            <person name="Huo N."/>
            <person name="Zhu T."/>
            <person name="Wang L."/>
            <person name="Wang Y."/>
            <person name="McGuire P.E."/>
            <person name="Liu S."/>
            <person name="Long H."/>
            <person name="Ramasamy R.K."/>
            <person name="Rodriguez J.C."/>
            <person name="Van S.L."/>
            <person name="Yuan L."/>
            <person name="Wang Z."/>
            <person name="Xia Z."/>
            <person name="Xiao L."/>
            <person name="Anderson O.D."/>
            <person name="Ouyang S."/>
            <person name="Liang Y."/>
            <person name="Zimin A.V."/>
            <person name="Pertea G."/>
            <person name="Qi P."/>
            <person name="Bennetzen J.L."/>
            <person name="Dai X."/>
            <person name="Dawson M.W."/>
            <person name="Muller H.G."/>
            <person name="Kugler K."/>
            <person name="Rivarola-Duarte L."/>
            <person name="Spannagl M."/>
            <person name="Mayer K.F.X."/>
            <person name="Lu F.H."/>
            <person name="Bevan M.W."/>
            <person name="Leroy P."/>
            <person name="Li P."/>
            <person name="You F.M."/>
            <person name="Sun Q."/>
            <person name="Liu Z."/>
            <person name="Lyons E."/>
            <person name="Wicker T."/>
            <person name="Salzberg S.L."/>
            <person name="Devos K.M."/>
            <person name="Dvorak J."/>
        </authorList>
    </citation>
    <scope>NUCLEOTIDE SEQUENCE [LARGE SCALE GENOMIC DNA]</scope>
    <source>
        <strain evidence="1">cv. AL8/78</strain>
    </source>
</reference>
<accession>A0A453HAW0</accession>
<keyword evidence="2" id="KW-1185">Reference proteome</keyword>